<evidence type="ECO:0000313" key="1">
    <source>
        <dbReference type="EMBL" id="AFY00887.1"/>
    </source>
</evidence>
<dbReference type="HOGENOM" id="CLU_843752_0_0_7"/>
<dbReference type="KEGG" id="bbat:Bdt_1188"/>
<accession>K7ZEW4</accession>
<gene>
    <name evidence="1" type="ORF">Bdt_1188</name>
</gene>
<dbReference type="EMBL" id="CP002930">
    <property type="protein sequence ID" value="AFY00887.1"/>
    <property type="molecule type" value="Genomic_DNA"/>
</dbReference>
<dbReference type="RefSeq" id="WP_015090353.1">
    <property type="nucleotide sequence ID" value="NC_019567.1"/>
</dbReference>
<evidence type="ECO:0000313" key="2">
    <source>
        <dbReference type="Proteomes" id="UP000010074"/>
    </source>
</evidence>
<proteinExistence type="predicted"/>
<name>K7ZEW4_BDEBC</name>
<organism evidence="1 2">
    <name type="scientific">Bdellovibrio bacteriovorus str. Tiberius</name>
    <dbReference type="NCBI Taxonomy" id="1069642"/>
    <lineage>
        <taxon>Bacteria</taxon>
        <taxon>Pseudomonadati</taxon>
        <taxon>Bdellovibrionota</taxon>
        <taxon>Bdellovibrionia</taxon>
        <taxon>Bdellovibrionales</taxon>
        <taxon>Pseudobdellovibrionaceae</taxon>
        <taxon>Bdellovibrio</taxon>
    </lineage>
</organism>
<sequence length="323" mass="38371">MSKKYIKTHVTRMFYRQSPELRVIHKRQDIKVECFIDTLEVHFNKLNQTFVEKCQKLYKRTPRSGYKKGLRLISIQGVEFSLYVDCLNESKWKYKIAMTIRFAMTSYGDLEVFLSSLISDFFEKESHQINRVDIGFALNCHEVPANFLIYTTHLKWNRRKSRYTGDKTDLGGGGITGFHSNGQGVRTSVYTEGAKPAWMRSDRVEEIKMEFQIRKKNLIAKGIYRLSDLAKIEDTNLLDRIKIYNTFLLRSEHKRHLEKFVRFQEDVLALGFTQARKNLDKNGNFKRDFEVILMPLKFRNGKRTMHLFLRARWASWLRKWCNH</sequence>
<dbReference type="AlphaFoldDB" id="K7ZEW4"/>
<dbReference type="STRING" id="1069642.Bdt_1188"/>
<dbReference type="PATRIC" id="fig|1069642.3.peg.1172"/>
<reference evidence="1 2" key="1">
    <citation type="journal article" date="2012" name="BMC Genomics">
        <title>Genome analysis of a simultaneously predatory and prey-independent, novel Bdellovibrio bacteriovorus from the River Tiber, supports in silico predictions of both ancient and recent lateral gene transfer from diverse bacteria.</title>
        <authorList>
            <person name="Hobley L."/>
            <person name="Lerner T.R."/>
            <person name="Williams L.E."/>
            <person name="Lambert C."/>
            <person name="Till R."/>
            <person name="Milner D.S."/>
            <person name="Basford S.M."/>
            <person name="Capeness M.J."/>
            <person name="Fenton A.K."/>
            <person name="Atterbury R.J."/>
            <person name="Harris M.A."/>
            <person name="Sockett R.E."/>
        </authorList>
    </citation>
    <scope>NUCLEOTIDE SEQUENCE [LARGE SCALE GENOMIC DNA]</scope>
    <source>
        <strain evidence="1 2">Tiberius</strain>
    </source>
</reference>
<dbReference type="Proteomes" id="UP000010074">
    <property type="component" value="Chromosome"/>
</dbReference>
<protein>
    <submittedName>
        <fullName evidence="1">Uncharacterized protein</fullName>
    </submittedName>
</protein>
<dbReference type="OrthoDB" id="9866800at2"/>